<dbReference type="Pfam" id="PF13540">
    <property type="entry name" value="RCC1_2"/>
    <property type="match status" value="1"/>
</dbReference>
<dbReference type="OrthoDB" id="70707at2759"/>
<dbReference type="PANTHER" id="PTHR46337:SF1">
    <property type="entry name" value="RCC1-LIKE G EXCHANGING FACTOR-LIKE PROTEIN"/>
    <property type="match status" value="1"/>
</dbReference>
<dbReference type="InterPro" id="IPR009091">
    <property type="entry name" value="RCC1/BLIP-II"/>
</dbReference>
<dbReference type="SUPFAM" id="SSF50985">
    <property type="entry name" value="RCC1/BLIP-II"/>
    <property type="match status" value="1"/>
</dbReference>
<dbReference type="PANTHER" id="PTHR46337">
    <property type="entry name" value="RCC1-LIKE G EXCHANGING FACTOR-LIKE PROTEIN"/>
    <property type="match status" value="1"/>
</dbReference>
<accession>A0A2P4SW20</accession>
<dbReference type="EMBL" id="PPHD01019987">
    <property type="protein sequence ID" value="POI28289.1"/>
    <property type="molecule type" value="Genomic_DNA"/>
</dbReference>
<reference evidence="3 4" key="1">
    <citation type="submission" date="2018-01" db="EMBL/GenBank/DDBJ databases">
        <title>Comparison of the Chinese Bamboo Partridge and Red Junglefowl genome sequences highlights the importance of demography in genome evolution.</title>
        <authorList>
            <person name="Tiley G.P."/>
            <person name="Kimball R.T."/>
            <person name="Braun E.L."/>
            <person name="Burleigh J.G."/>
        </authorList>
    </citation>
    <scope>NUCLEOTIDE SEQUENCE [LARGE SCALE GENOMIC DNA]</scope>
    <source>
        <strain evidence="3">RTK389</strain>
        <tissue evidence="3">Blood</tissue>
    </source>
</reference>
<evidence type="ECO:0000313" key="3">
    <source>
        <dbReference type="EMBL" id="POI28289.1"/>
    </source>
</evidence>
<dbReference type="InterPro" id="IPR000408">
    <property type="entry name" value="Reg_chr_condens"/>
</dbReference>
<feature type="repeat" description="RCC1" evidence="1">
    <location>
        <begin position="56"/>
        <end position="147"/>
    </location>
</feature>
<dbReference type="Proteomes" id="UP000237246">
    <property type="component" value="Unassembled WGS sequence"/>
</dbReference>
<dbReference type="InterPro" id="IPR053035">
    <property type="entry name" value="Mitochondrial_GEF_domain"/>
</dbReference>
<dbReference type="PROSITE" id="PS50012">
    <property type="entry name" value="RCC1_3"/>
    <property type="match status" value="1"/>
</dbReference>
<dbReference type="GO" id="GO:0019843">
    <property type="term" value="F:rRNA binding"/>
    <property type="evidence" value="ECO:0007669"/>
    <property type="project" value="TreeGrafter"/>
</dbReference>
<protein>
    <submittedName>
        <fullName evidence="3">Uncharacterized protein</fullName>
    </submittedName>
</protein>
<dbReference type="GO" id="GO:0005085">
    <property type="term" value="F:guanyl-nucleotide exchange factor activity"/>
    <property type="evidence" value="ECO:0007669"/>
    <property type="project" value="TreeGrafter"/>
</dbReference>
<comment type="caution">
    <text evidence="3">The sequence shown here is derived from an EMBL/GenBank/DDBJ whole genome shotgun (WGS) entry which is preliminary data.</text>
</comment>
<organism evidence="3 4">
    <name type="scientific">Bambusicola thoracicus</name>
    <name type="common">Chinese bamboo-partridge</name>
    <name type="synonym">Perdix thoracica</name>
    <dbReference type="NCBI Taxonomy" id="9083"/>
    <lineage>
        <taxon>Eukaryota</taxon>
        <taxon>Metazoa</taxon>
        <taxon>Chordata</taxon>
        <taxon>Craniata</taxon>
        <taxon>Vertebrata</taxon>
        <taxon>Euteleostomi</taxon>
        <taxon>Archelosauria</taxon>
        <taxon>Archosauria</taxon>
        <taxon>Dinosauria</taxon>
        <taxon>Saurischia</taxon>
        <taxon>Theropoda</taxon>
        <taxon>Coelurosauria</taxon>
        <taxon>Aves</taxon>
        <taxon>Neognathae</taxon>
        <taxon>Galloanserae</taxon>
        <taxon>Galliformes</taxon>
        <taxon>Phasianidae</taxon>
        <taxon>Perdicinae</taxon>
        <taxon>Bambusicola</taxon>
    </lineage>
</organism>
<evidence type="ECO:0000256" key="1">
    <source>
        <dbReference type="PROSITE-ProRule" id="PRU00235"/>
    </source>
</evidence>
<evidence type="ECO:0000256" key="2">
    <source>
        <dbReference type="SAM" id="MobiDB-lite"/>
    </source>
</evidence>
<sequence>MAAVAVRRALRAVRPPAVPHRGLAKPAGPPSARQLREADEASPIFQYVGKAAKRKDRVFVWGFSYSGALGVPSFVKPDAAWKKPRRIQATPYRLETDEKADTSFADTKGYEYVLEPSPIPLPLEKPQKTRVLQVSCGRAHSLVLTDSEGVFTMGNNSYGQCGRKVVEDEIYSILKGKDNVFVSS</sequence>
<keyword evidence="4" id="KW-1185">Reference proteome</keyword>
<name>A0A2P4SW20_BAMTH</name>
<proteinExistence type="predicted"/>
<gene>
    <name evidence="3" type="ORF">CIB84_007958</name>
</gene>
<dbReference type="GO" id="GO:0005743">
    <property type="term" value="C:mitochondrial inner membrane"/>
    <property type="evidence" value="ECO:0007669"/>
    <property type="project" value="TreeGrafter"/>
</dbReference>
<evidence type="ECO:0000313" key="4">
    <source>
        <dbReference type="Proteomes" id="UP000237246"/>
    </source>
</evidence>
<dbReference type="AlphaFoldDB" id="A0A2P4SW20"/>
<dbReference type="Gene3D" id="2.130.10.30">
    <property type="entry name" value="Regulator of chromosome condensation 1/beta-lactamase-inhibitor protein II"/>
    <property type="match status" value="1"/>
</dbReference>
<feature type="region of interest" description="Disordered" evidence="2">
    <location>
        <begin position="17"/>
        <end position="36"/>
    </location>
</feature>
<dbReference type="GO" id="GO:0070131">
    <property type="term" value="P:positive regulation of mitochondrial translation"/>
    <property type="evidence" value="ECO:0007669"/>
    <property type="project" value="TreeGrafter"/>
</dbReference>